<name>A0A2T0FK39_9ASCO</name>
<keyword evidence="4 5" id="KW-0472">Membrane</keyword>
<dbReference type="GeneID" id="36516732"/>
<organism evidence="7 8">
    <name type="scientific">Wickerhamiella sorbophila</name>
    <dbReference type="NCBI Taxonomy" id="45607"/>
    <lineage>
        <taxon>Eukaryota</taxon>
        <taxon>Fungi</taxon>
        <taxon>Dikarya</taxon>
        <taxon>Ascomycota</taxon>
        <taxon>Saccharomycotina</taxon>
        <taxon>Dipodascomycetes</taxon>
        <taxon>Dipodascales</taxon>
        <taxon>Trichomonascaceae</taxon>
        <taxon>Wickerhamiella</taxon>
    </lineage>
</organism>
<dbReference type="GO" id="GO:0016020">
    <property type="term" value="C:membrane"/>
    <property type="evidence" value="ECO:0007669"/>
    <property type="project" value="UniProtKB-SubCell"/>
</dbReference>
<dbReference type="PANTHER" id="PTHR16950:SF16">
    <property type="entry name" value="ZINC TRANSPORTER ZIP13"/>
    <property type="match status" value="1"/>
</dbReference>
<dbReference type="OrthoDB" id="200954at2759"/>
<dbReference type="RefSeq" id="XP_024665309.1">
    <property type="nucleotide sequence ID" value="XM_024809541.1"/>
</dbReference>
<evidence type="ECO:0000256" key="4">
    <source>
        <dbReference type="ARBA" id="ARBA00023136"/>
    </source>
</evidence>
<evidence type="ECO:0000313" key="7">
    <source>
        <dbReference type="EMBL" id="PRT55364.1"/>
    </source>
</evidence>
<dbReference type="PANTHER" id="PTHR16950">
    <property type="entry name" value="ZINC TRANSPORTER SLC39A7 HISTIDINE-RICH MEMBRANE PROTEIN KE4"/>
    <property type="match status" value="1"/>
</dbReference>
<keyword evidence="3 5" id="KW-1133">Transmembrane helix</keyword>
<keyword evidence="2 5" id="KW-0812">Transmembrane</keyword>
<dbReference type="Proteomes" id="UP000238350">
    <property type="component" value="Unassembled WGS sequence"/>
</dbReference>
<evidence type="ECO:0000256" key="2">
    <source>
        <dbReference type="ARBA" id="ARBA00022692"/>
    </source>
</evidence>
<keyword evidence="8" id="KW-1185">Reference proteome</keyword>
<evidence type="ECO:0000256" key="1">
    <source>
        <dbReference type="ARBA" id="ARBA00004141"/>
    </source>
</evidence>
<dbReference type="Pfam" id="PF02535">
    <property type="entry name" value="Zip"/>
    <property type="match status" value="1"/>
</dbReference>
<keyword evidence="6" id="KW-0732">Signal</keyword>
<protein>
    <submittedName>
        <fullName evidence="7">Putative zinc transporter P8A3.03</fullName>
    </submittedName>
</protein>
<accession>A0A2T0FK39</accession>
<feature type="transmembrane region" description="Helical" evidence="5">
    <location>
        <begin position="59"/>
        <end position="79"/>
    </location>
</feature>
<feature type="transmembrane region" description="Helical" evidence="5">
    <location>
        <begin position="86"/>
        <end position="105"/>
    </location>
</feature>
<evidence type="ECO:0000256" key="3">
    <source>
        <dbReference type="ARBA" id="ARBA00022989"/>
    </source>
</evidence>
<dbReference type="GO" id="GO:0005385">
    <property type="term" value="F:zinc ion transmembrane transporter activity"/>
    <property type="evidence" value="ECO:0007669"/>
    <property type="project" value="TreeGrafter"/>
</dbReference>
<dbReference type="GO" id="GO:0006882">
    <property type="term" value="P:intracellular zinc ion homeostasis"/>
    <property type="evidence" value="ECO:0007669"/>
    <property type="project" value="TreeGrafter"/>
</dbReference>
<dbReference type="STRING" id="45607.A0A2T0FK39"/>
<evidence type="ECO:0000256" key="6">
    <source>
        <dbReference type="SAM" id="SignalP"/>
    </source>
</evidence>
<gene>
    <name evidence="7" type="ORF">B9G98_02984</name>
</gene>
<feature type="chain" id="PRO_5015690452" evidence="6">
    <location>
        <begin position="18"/>
        <end position="366"/>
    </location>
</feature>
<dbReference type="AlphaFoldDB" id="A0A2T0FK39"/>
<comment type="caution">
    <text evidence="7">The sequence shown here is derived from an EMBL/GenBank/DDBJ whole genome shotgun (WGS) entry which is preliminary data.</text>
</comment>
<feature type="transmembrane region" description="Helical" evidence="5">
    <location>
        <begin position="117"/>
        <end position="137"/>
    </location>
</feature>
<proteinExistence type="predicted"/>
<evidence type="ECO:0000313" key="8">
    <source>
        <dbReference type="Proteomes" id="UP000238350"/>
    </source>
</evidence>
<sequence>MLYWLVVALVEAHGSHGHLRAGGEHDHSGHLKELGDRSDLATGITEFPLLRELFRFSPVPNSLLAIGLVTLVSTTSLWIMPPLKGLTLSFLVAFAAGCLLGNVMFHLLPAVFAGPPWMRIAPIIAFILFAYMGKYIAQSQGTSGHSHSHDVYAHRHTTVLSEARAESTAVASEDGVQRRKKQEQEQGQELDVVDTDTEIVVHSEDHRSGAFALVNVAADFLHNMVDGAALALAFDVSKEKGILSFVLMCSHEVPHQFGDFAILIQTGMSKASALTAHLATSSGLAFGALLYGSVKRFRGYGLGLPIPLDVELEDVTEPLLAGVFLYIATMGVFPELLEIESNGRPAITTLAQFGGLAAGLYLMLSV</sequence>
<feature type="signal peptide" evidence="6">
    <location>
        <begin position="1"/>
        <end position="17"/>
    </location>
</feature>
<reference evidence="7 8" key="1">
    <citation type="submission" date="2017-04" db="EMBL/GenBank/DDBJ databases">
        <title>Genome sequencing of [Candida] sorbophila.</title>
        <authorList>
            <person name="Ahn J.O."/>
        </authorList>
    </citation>
    <scope>NUCLEOTIDE SEQUENCE [LARGE SCALE GENOMIC DNA]</scope>
    <source>
        <strain evidence="7 8">DS02</strain>
    </source>
</reference>
<evidence type="ECO:0000256" key="5">
    <source>
        <dbReference type="SAM" id="Phobius"/>
    </source>
</evidence>
<comment type="subcellular location">
    <subcellularLocation>
        <location evidence="1">Membrane</location>
        <topology evidence="1">Multi-pass membrane protein</topology>
    </subcellularLocation>
</comment>
<dbReference type="EMBL" id="NDIQ01000021">
    <property type="protein sequence ID" value="PRT55364.1"/>
    <property type="molecule type" value="Genomic_DNA"/>
</dbReference>
<dbReference type="InterPro" id="IPR003689">
    <property type="entry name" value="ZIP"/>
</dbReference>